<gene>
    <name evidence="3" type="primary">RvY_07113-1</name>
    <name evidence="3" type="synonym">RvY_07113.1</name>
    <name evidence="3" type="ORF">RvY_07113</name>
</gene>
<feature type="compositionally biased region" description="Polar residues" evidence="1">
    <location>
        <begin position="85"/>
        <end position="96"/>
    </location>
</feature>
<proteinExistence type="predicted"/>
<keyword evidence="2" id="KW-0732">Signal</keyword>
<accession>A0A1D1V0Y1</accession>
<dbReference type="Proteomes" id="UP000186922">
    <property type="component" value="Unassembled WGS sequence"/>
</dbReference>
<evidence type="ECO:0000256" key="1">
    <source>
        <dbReference type="SAM" id="MobiDB-lite"/>
    </source>
</evidence>
<name>A0A1D1V0Y1_RAMVA</name>
<evidence type="ECO:0000313" key="3">
    <source>
        <dbReference type="EMBL" id="GAU95509.1"/>
    </source>
</evidence>
<feature type="compositionally biased region" description="Polar residues" evidence="1">
    <location>
        <begin position="237"/>
        <end position="249"/>
    </location>
</feature>
<feature type="compositionally biased region" description="Polar residues" evidence="1">
    <location>
        <begin position="195"/>
        <end position="222"/>
    </location>
</feature>
<feature type="compositionally biased region" description="Polar residues" evidence="1">
    <location>
        <begin position="168"/>
        <end position="185"/>
    </location>
</feature>
<evidence type="ECO:0000313" key="4">
    <source>
        <dbReference type="Proteomes" id="UP000186922"/>
    </source>
</evidence>
<comment type="caution">
    <text evidence="3">The sequence shown here is derived from an EMBL/GenBank/DDBJ whole genome shotgun (WGS) entry which is preliminary data.</text>
</comment>
<reference evidence="3 4" key="1">
    <citation type="journal article" date="2016" name="Nat. Commun.">
        <title>Extremotolerant tardigrade genome and improved radiotolerance of human cultured cells by tardigrade-unique protein.</title>
        <authorList>
            <person name="Hashimoto T."/>
            <person name="Horikawa D.D."/>
            <person name="Saito Y."/>
            <person name="Kuwahara H."/>
            <person name="Kozuka-Hata H."/>
            <person name="Shin-I T."/>
            <person name="Minakuchi Y."/>
            <person name="Ohishi K."/>
            <person name="Motoyama A."/>
            <person name="Aizu T."/>
            <person name="Enomoto A."/>
            <person name="Kondo K."/>
            <person name="Tanaka S."/>
            <person name="Hara Y."/>
            <person name="Koshikawa S."/>
            <person name="Sagara H."/>
            <person name="Miura T."/>
            <person name="Yokobori S."/>
            <person name="Miyagawa K."/>
            <person name="Suzuki Y."/>
            <person name="Kubo T."/>
            <person name="Oyama M."/>
            <person name="Kohara Y."/>
            <person name="Fujiyama A."/>
            <person name="Arakawa K."/>
            <person name="Katayama T."/>
            <person name="Toyoda A."/>
            <person name="Kunieda T."/>
        </authorList>
    </citation>
    <scope>NUCLEOTIDE SEQUENCE [LARGE SCALE GENOMIC DNA]</scope>
    <source>
        <strain evidence="3 4">YOKOZUNA-1</strain>
    </source>
</reference>
<dbReference type="EMBL" id="BDGG01000003">
    <property type="protein sequence ID" value="GAU95509.1"/>
    <property type="molecule type" value="Genomic_DNA"/>
</dbReference>
<keyword evidence="4" id="KW-1185">Reference proteome</keyword>
<feature type="region of interest" description="Disordered" evidence="1">
    <location>
        <begin position="236"/>
        <end position="284"/>
    </location>
</feature>
<feature type="chain" id="PRO_5008897881" evidence="2">
    <location>
        <begin position="26"/>
        <end position="398"/>
    </location>
</feature>
<feature type="compositionally biased region" description="Polar residues" evidence="1">
    <location>
        <begin position="104"/>
        <end position="124"/>
    </location>
</feature>
<organism evidence="3 4">
    <name type="scientific">Ramazzottius varieornatus</name>
    <name type="common">Water bear</name>
    <name type="synonym">Tardigrade</name>
    <dbReference type="NCBI Taxonomy" id="947166"/>
    <lineage>
        <taxon>Eukaryota</taxon>
        <taxon>Metazoa</taxon>
        <taxon>Ecdysozoa</taxon>
        <taxon>Tardigrada</taxon>
        <taxon>Eutardigrada</taxon>
        <taxon>Parachela</taxon>
        <taxon>Hypsibioidea</taxon>
        <taxon>Ramazzottiidae</taxon>
        <taxon>Ramazzottius</taxon>
    </lineage>
</organism>
<feature type="signal peptide" evidence="2">
    <location>
        <begin position="1"/>
        <end position="25"/>
    </location>
</feature>
<dbReference type="AlphaFoldDB" id="A0A1D1V0Y1"/>
<feature type="region of interest" description="Disordered" evidence="1">
    <location>
        <begin position="85"/>
        <end position="224"/>
    </location>
</feature>
<evidence type="ECO:0000256" key="2">
    <source>
        <dbReference type="SAM" id="SignalP"/>
    </source>
</evidence>
<sequence length="398" mass="41155">MELYGLKSIFCLLPTIVLLNPCITADDEVFFDTPAQTYQEFVVGAPAQAKQQSSFQSAGTGAAVGDATGDTGTIASNQVLNVNTNDQGTSVQSASRGSGEGTNIHVSRSSQAKSGGQASKQGLISTVAVRPVPPVDNQPVVSPDQDDRSAFTVSSIPSPTRRIRTMTLPPSLSVEQENQLQSNGGTAAVGDGTVDQGSVTSNQDSSLNTNDQGAVAQSSSVGQGNGINVKVNGAAQAESNGQSADQSGFSRPIVNGQLVPDGMRVGSISQNQGQTTGKGGSTGEAVVAEGEGSSVQDANVETNAAGTIVRSSSVGRASGNKIRLSGAASASSSGNNSGQTFVNNNKNNRAFDDNGSFQPWQNRNGFFGNRLDLMPVRNSRMLPPNMSPMRFGFFPFYF</sequence>
<protein>
    <submittedName>
        <fullName evidence="3">Uncharacterized protein</fullName>
    </submittedName>
</protein>
<feature type="region of interest" description="Disordered" evidence="1">
    <location>
        <begin position="326"/>
        <end position="350"/>
    </location>
</feature>
<feature type="compositionally biased region" description="Low complexity" evidence="1">
    <location>
        <begin position="326"/>
        <end position="348"/>
    </location>
</feature>